<keyword evidence="3" id="KW-0812">Transmembrane</keyword>
<evidence type="ECO:0000256" key="1">
    <source>
        <dbReference type="ARBA" id="ARBA00004370"/>
    </source>
</evidence>
<proteinExistence type="predicted"/>
<evidence type="ECO:0000256" key="2">
    <source>
        <dbReference type="ARBA" id="ARBA00022452"/>
    </source>
</evidence>
<evidence type="ECO:0000256" key="3">
    <source>
        <dbReference type="ARBA" id="ARBA00022692"/>
    </source>
</evidence>
<accession>A0A8J4HAD3</accession>
<comment type="caution">
    <text evidence="6">The sequence shown here is derived from an EMBL/GenBank/DDBJ whole genome shotgun (WGS) entry which is preliminary data.</text>
</comment>
<dbReference type="Gene3D" id="2.40.160.50">
    <property type="entry name" value="membrane protein fhac: a member of the omp85/tpsb transporter family"/>
    <property type="match status" value="1"/>
</dbReference>
<sequence>MPKTLVARSSRHAGFSAVAIRLVAALAVIAVLVARAADPLAYTVVIEPTGQGALDETIRQSSSLIALRDKSPVGPFALIARARADVTRFQAALQSQGYYKAQVKITVLGRDLEDPGLLAMLEALAAKQKVPVVVAITTGPMFHLGKIEIVGDVTQAERDALGLKSGQNAVAAEVLAGQGKLLKALKHDGHAFAKVAPPEAIEHDDTDTIDVSFRADPGPRVDLGPIALEGLHQVNPAYPQGLITLKPGMPYDADQIEQQRLTLAGLPVFAGVQAETPDQLDANGQLPLDFKFAEAPRHAISFNGSYSTDLGADLTASWIDRNVFGHGETLTLSASADEIGGLDAQYPGYDLSATYAIPQWQRPDQTLSFNVSALQQYLYTYTQTALYATSTLTRQLTPQLSANIGLGLEQELITQNNTSALYTLFSTPVGLKFDNTNNLLEPTRGFRATAQVTPTASLGGFDGHAQFVIGQSQASTYLDLSGDGRTVLALRGMVGDTLGATELQVPADQRFYGGGSANIRGYRYQWASPQFADQLPAGGLAMDAGTIELRQRIASNWGTAAFFDVGQVSEQPAPFTGQTYPGVGVGLRYFTGFGPVRVDFAIPLVQVPGDFPFEIYVGLGEAF</sequence>
<keyword evidence="4" id="KW-0472">Membrane</keyword>
<evidence type="ECO:0000256" key="4">
    <source>
        <dbReference type="ARBA" id="ARBA00023136"/>
    </source>
</evidence>
<protein>
    <submittedName>
        <fullName evidence="6">Outer membrane protein assembly factor</fullName>
    </submittedName>
</protein>
<dbReference type="PANTHER" id="PTHR12815:SF18">
    <property type="entry name" value="SORTING AND ASSEMBLY MACHINERY COMPONENT 50 HOMOLOG"/>
    <property type="match status" value="1"/>
</dbReference>
<gene>
    <name evidence="6" type="ORF">ENY07_08390</name>
</gene>
<reference evidence="6" key="1">
    <citation type="journal article" date="2020" name="mSystems">
        <title>Genome- and Community-Level Interaction Insights into Carbon Utilization and Element Cycling Functions of Hydrothermarchaeota in Hydrothermal Sediment.</title>
        <authorList>
            <person name="Zhou Z."/>
            <person name="Liu Y."/>
            <person name="Xu W."/>
            <person name="Pan J."/>
            <person name="Luo Z.H."/>
            <person name="Li M."/>
        </authorList>
    </citation>
    <scope>NUCLEOTIDE SEQUENCE</scope>
    <source>
        <strain evidence="6">SpSt-997</strain>
    </source>
</reference>
<dbReference type="PANTHER" id="PTHR12815">
    <property type="entry name" value="SORTING AND ASSEMBLY MACHINERY SAMM50 PROTEIN FAMILY MEMBER"/>
    <property type="match status" value="1"/>
</dbReference>
<dbReference type="EMBL" id="DTQM01000168">
    <property type="protein sequence ID" value="HGC43220.1"/>
    <property type="molecule type" value="Genomic_DNA"/>
</dbReference>
<feature type="domain" description="Bacterial surface antigen (D15)" evidence="5">
    <location>
        <begin position="322"/>
        <end position="623"/>
    </location>
</feature>
<evidence type="ECO:0000313" key="6">
    <source>
        <dbReference type="EMBL" id="HGC43220.1"/>
    </source>
</evidence>
<evidence type="ECO:0000259" key="5">
    <source>
        <dbReference type="Pfam" id="PF01103"/>
    </source>
</evidence>
<dbReference type="AlphaFoldDB" id="A0A8J4HAD3"/>
<keyword evidence="2" id="KW-1134">Transmembrane beta strand</keyword>
<name>A0A8J4HAD3_9PROT</name>
<dbReference type="Pfam" id="PF01103">
    <property type="entry name" value="Omp85"/>
    <property type="match status" value="1"/>
</dbReference>
<dbReference type="InterPro" id="IPR000184">
    <property type="entry name" value="Bac_surfAg_D15"/>
</dbReference>
<dbReference type="Gene3D" id="3.10.20.310">
    <property type="entry name" value="membrane protein fhac"/>
    <property type="match status" value="1"/>
</dbReference>
<dbReference type="InterPro" id="IPR039910">
    <property type="entry name" value="D15-like"/>
</dbReference>
<comment type="subcellular location">
    <subcellularLocation>
        <location evidence="1">Membrane</location>
    </subcellularLocation>
</comment>
<organism evidence="6">
    <name type="scientific">Acidicaldus sp</name>
    <dbReference type="NCBI Taxonomy" id="1872105"/>
    <lineage>
        <taxon>Bacteria</taxon>
        <taxon>Pseudomonadati</taxon>
        <taxon>Pseudomonadota</taxon>
        <taxon>Alphaproteobacteria</taxon>
        <taxon>Acetobacterales</taxon>
        <taxon>Acetobacteraceae</taxon>
        <taxon>Acidicaldus</taxon>
    </lineage>
</organism>
<dbReference type="GO" id="GO:0019867">
    <property type="term" value="C:outer membrane"/>
    <property type="evidence" value="ECO:0007669"/>
    <property type="project" value="InterPro"/>
</dbReference>